<feature type="non-terminal residue" evidence="1">
    <location>
        <position position="1"/>
    </location>
</feature>
<dbReference type="KEGG" id="dosa:Os10g0323000"/>
<evidence type="ECO:0000313" key="1">
    <source>
        <dbReference type="EMBL" id="BAH94806.1"/>
    </source>
</evidence>
<dbReference type="EMBL" id="AP008216">
    <property type="protein sequence ID" value="BAH94806.1"/>
    <property type="molecule type" value="Genomic_DNA"/>
</dbReference>
<reference evidence="2" key="2">
    <citation type="journal article" date="2008" name="Nucleic Acids Res.">
        <title>The rice annotation project database (RAP-DB): 2008 update.</title>
        <authorList>
            <consortium name="The rice annotation project (RAP)"/>
        </authorList>
    </citation>
    <scope>GENOME REANNOTATION</scope>
    <source>
        <strain evidence="2">cv. Nipponbare</strain>
    </source>
</reference>
<proteinExistence type="predicted"/>
<protein>
    <submittedName>
        <fullName evidence="1">Os10g0323000 protein</fullName>
    </submittedName>
</protein>
<evidence type="ECO:0000313" key="2">
    <source>
        <dbReference type="Proteomes" id="UP000000763"/>
    </source>
</evidence>
<name>A0A0P0XTT4_ORYSJ</name>
<organism evidence="1 2">
    <name type="scientific">Oryza sativa subsp. japonica</name>
    <name type="common">Rice</name>
    <dbReference type="NCBI Taxonomy" id="39947"/>
    <lineage>
        <taxon>Eukaryota</taxon>
        <taxon>Viridiplantae</taxon>
        <taxon>Streptophyta</taxon>
        <taxon>Embryophyta</taxon>
        <taxon>Tracheophyta</taxon>
        <taxon>Spermatophyta</taxon>
        <taxon>Magnoliopsida</taxon>
        <taxon>Liliopsida</taxon>
        <taxon>Poales</taxon>
        <taxon>Poaceae</taxon>
        <taxon>BOP clade</taxon>
        <taxon>Oryzoideae</taxon>
        <taxon>Oryzeae</taxon>
        <taxon>Oryzinae</taxon>
        <taxon>Oryza</taxon>
        <taxon>Oryza sativa</taxon>
    </lineage>
</organism>
<dbReference type="AlphaFoldDB" id="A0A0P0XTT4"/>
<dbReference type="Proteomes" id="UP000000763">
    <property type="component" value="Chromosome 10"/>
</dbReference>
<sequence>KCSLSTSLRLTAHVTSSIVHEQSSNIRYGENRKHGQRYAYHELFYDDSNNICYAKVHTVGWRRFSSPTRDCCPLQWTRWETSNFSHTE</sequence>
<accession>A0A0P0XTT4</accession>
<reference evidence="1 2" key="1">
    <citation type="journal article" date="2005" name="Nature">
        <title>The map-based sequence of the rice genome.</title>
        <authorList>
            <consortium name="International rice genome sequencing project (IRGSP)"/>
            <person name="Matsumoto T."/>
            <person name="Wu J."/>
            <person name="Kanamori H."/>
            <person name="Katayose Y."/>
            <person name="Fujisawa M."/>
            <person name="Namiki N."/>
            <person name="Mizuno H."/>
            <person name="Yamamoto K."/>
            <person name="Antonio B.A."/>
            <person name="Baba T."/>
            <person name="Sakata K."/>
            <person name="Nagamura Y."/>
            <person name="Aoki H."/>
            <person name="Arikawa K."/>
            <person name="Arita K."/>
            <person name="Bito T."/>
            <person name="Chiden Y."/>
            <person name="Fujitsuka N."/>
            <person name="Fukunaka R."/>
            <person name="Hamada M."/>
            <person name="Harada C."/>
            <person name="Hayashi A."/>
            <person name="Hijishita S."/>
            <person name="Honda M."/>
            <person name="Hosokawa S."/>
            <person name="Ichikawa Y."/>
            <person name="Idonuma A."/>
            <person name="Iijima M."/>
            <person name="Ikeda M."/>
            <person name="Ikeno M."/>
            <person name="Ito K."/>
            <person name="Ito S."/>
            <person name="Ito T."/>
            <person name="Ito Y."/>
            <person name="Ito Y."/>
            <person name="Iwabuchi A."/>
            <person name="Kamiya K."/>
            <person name="Karasawa W."/>
            <person name="Kurita K."/>
            <person name="Katagiri S."/>
            <person name="Kikuta A."/>
            <person name="Kobayashi H."/>
            <person name="Kobayashi N."/>
            <person name="Machita K."/>
            <person name="Maehara T."/>
            <person name="Masukawa M."/>
            <person name="Mizubayashi T."/>
            <person name="Mukai Y."/>
            <person name="Nagasaki H."/>
            <person name="Nagata Y."/>
            <person name="Naito S."/>
            <person name="Nakashima M."/>
            <person name="Nakama Y."/>
            <person name="Nakamichi Y."/>
            <person name="Nakamura M."/>
            <person name="Meguro A."/>
            <person name="Negishi M."/>
            <person name="Ohta I."/>
            <person name="Ohta T."/>
            <person name="Okamoto M."/>
            <person name="Ono N."/>
            <person name="Saji S."/>
            <person name="Sakaguchi M."/>
            <person name="Sakai K."/>
            <person name="Shibata M."/>
            <person name="Shimokawa T."/>
            <person name="Song J."/>
            <person name="Takazaki Y."/>
            <person name="Terasawa K."/>
            <person name="Tsugane M."/>
            <person name="Tsuji K."/>
            <person name="Ueda S."/>
            <person name="Waki K."/>
            <person name="Yamagata H."/>
            <person name="Yamamoto M."/>
            <person name="Yamamoto S."/>
            <person name="Yamane H."/>
            <person name="Yoshiki S."/>
            <person name="Yoshihara R."/>
            <person name="Yukawa K."/>
            <person name="Zhong H."/>
            <person name="Yano M."/>
            <person name="Yuan Q."/>
            <person name="Ouyang S."/>
            <person name="Liu J."/>
            <person name="Jones K.M."/>
            <person name="Gansberger K."/>
            <person name="Moffat K."/>
            <person name="Hill J."/>
            <person name="Bera J."/>
            <person name="Fadrosh D."/>
            <person name="Jin S."/>
            <person name="Johri S."/>
            <person name="Kim M."/>
            <person name="Overton L."/>
            <person name="Reardon M."/>
            <person name="Tsitrin T."/>
            <person name="Vuong H."/>
            <person name="Weaver B."/>
            <person name="Ciecko A."/>
            <person name="Tallon L."/>
            <person name="Jackson J."/>
            <person name="Pai G."/>
            <person name="Aken S.V."/>
            <person name="Utterback T."/>
            <person name="Reidmuller S."/>
            <person name="Feldblyum T."/>
            <person name="Hsiao J."/>
            <person name="Zismann V."/>
            <person name="Iobst S."/>
            <person name="de Vazeille A.R."/>
            <person name="Buell C.R."/>
            <person name="Ying K."/>
            <person name="Li Y."/>
            <person name="Lu T."/>
            <person name="Huang Y."/>
            <person name="Zhao Q."/>
            <person name="Feng Q."/>
            <person name="Zhang L."/>
            <person name="Zhu J."/>
            <person name="Weng Q."/>
            <person name="Mu J."/>
            <person name="Lu Y."/>
            <person name="Fan D."/>
            <person name="Liu Y."/>
            <person name="Guan J."/>
            <person name="Zhang Y."/>
            <person name="Yu S."/>
            <person name="Liu X."/>
            <person name="Zhang Y."/>
            <person name="Hong G."/>
            <person name="Han B."/>
            <person name="Choisne N."/>
            <person name="Demange N."/>
            <person name="Orjeda G."/>
            <person name="Samain S."/>
            <person name="Cattolico L."/>
            <person name="Pelletier E."/>
            <person name="Couloux A."/>
            <person name="Segurens B."/>
            <person name="Wincker P."/>
            <person name="D'Hont A."/>
            <person name="Scarpelli C."/>
            <person name="Weissenbach J."/>
            <person name="Salanoubat M."/>
            <person name="Quetier F."/>
            <person name="Yu Y."/>
            <person name="Kim H.R."/>
            <person name="Rambo T."/>
            <person name="Currie J."/>
            <person name="Collura K."/>
            <person name="Luo M."/>
            <person name="Yang T."/>
            <person name="Ammiraju J.S.S."/>
            <person name="Engler F."/>
            <person name="Soderlund C."/>
            <person name="Wing R.A."/>
            <person name="Palmer L.E."/>
            <person name="de la Bastide M."/>
            <person name="Spiegel L."/>
            <person name="Nascimento L."/>
            <person name="Zutavern T."/>
            <person name="O'Shaughnessy A."/>
            <person name="Dike S."/>
            <person name="Dedhia N."/>
            <person name="Preston R."/>
            <person name="Balija V."/>
            <person name="McCombie W.R."/>
            <person name="Chow T."/>
            <person name="Chen H."/>
            <person name="Chung M."/>
            <person name="Chen C."/>
            <person name="Shaw J."/>
            <person name="Wu H."/>
            <person name="Hsiao K."/>
            <person name="Chao Y."/>
            <person name="Chu M."/>
            <person name="Cheng C."/>
            <person name="Hour A."/>
            <person name="Lee P."/>
            <person name="Lin S."/>
            <person name="Lin Y."/>
            <person name="Liou J."/>
            <person name="Liu S."/>
            <person name="Hsing Y."/>
            <person name="Raghuvanshi S."/>
            <person name="Mohanty A."/>
            <person name="Bharti A.K."/>
            <person name="Gaur A."/>
            <person name="Gupta V."/>
            <person name="Kumar D."/>
            <person name="Ravi V."/>
            <person name="Vij S."/>
            <person name="Kapur A."/>
            <person name="Khurana P."/>
            <person name="Khurana P."/>
            <person name="Khurana J.P."/>
            <person name="Tyagi A.K."/>
            <person name="Gaikwad K."/>
            <person name="Singh A."/>
            <person name="Dalal V."/>
            <person name="Srivastava S."/>
            <person name="Dixit A."/>
            <person name="Pal A.K."/>
            <person name="Ghazi I.A."/>
            <person name="Yadav M."/>
            <person name="Pandit A."/>
            <person name="Bhargava A."/>
            <person name="Sureshbabu K."/>
            <person name="Batra K."/>
            <person name="Sharma T.R."/>
            <person name="Mohapatra T."/>
            <person name="Singh N.K."/>
            <person name="Messing J."/>
            <person name="Nelson A.B."/>
            <person name="Fuks G."/>
            <person name="Kavchok S."/>
            <person name="Keizer G."/>
            <person name="Linton E."/>
            <person name="Llaca V."/>
            <person name="Song R."/>
            <person name="Tanyolac B."/>
            <person name="Young S."/>
            <person name="Ho-Il K."/>
            <person name="Hahn J.H."/>
            <person name="Sangsakoo G."/>
            <person name="Vanavichit A."/>
            <person name="de Mattos Luiz.A.T."/>
            <person name="Zimmer P.D."/>
            <person name="Malone G."/>
            <person name="Dellagostin O."/>
            <person name="de Oliveira A.C."/>
            <person name="Bevan M."/>
            <person name="Bancroft I."/>
            <person name="Minx P."/>
            <person name="Cordum H."/>
            <person name="Wilson R."/>
            <person name="Cheng Z."/>
            <person name="Jin W."/>
            <person name="Jiang J."/>
            <person name="Leong S.A."/>
            <person name="Iwama H."/>
            <person name="Gojobori T."/>
            <person name="Itoh T."/>
            <person name="Niimura Y."/>
            <person name="Fujii Y."/>
            <person name="Habara T."/>
            <person name="Sakai H."/>
            <person name="Sato Y."/>
            <person name="Wilson G."/>
            <person name="Kumar K."/>
            <person name="McCouch S."/>
            <person name="Juretic N."/>
            <person name="Hoen D."/>
            <person name="Wright S."/>
            <person name="Bruskiewich R."/>
            <person name="Bureau T."/>
            <person name="Miyao A."/>
            <person name="Hirochika H."/>
            <person name="Nishikawa T."/>
            <person name="Kadowaki K."/>
            <person name="Sugiura M."/>
            <person name="Burr B."/>
            <person name="Sasaki T."/>
        </authorList>
    </citation>
    <scope>NUCLEOTIDE SEQUENCE [LARGE SCALE GENOMIC DNA]</scope>
    <source>
        <strain evidence="2">cv. Nipponbare</strain>
    </source>
</reference>
<gene>
    <name evidence="1" type="ordered locus">Os10g0323000</name>
</gene>
<dbReference type="Gramene" id="Os10t0323000-01">
    <property type="protein sequence ID" value="Os10t0323000-01"/>
    <property type="gene ID" value="Os10g0323000"/>
</dbReference>